<dbReference type="AlphaFoldDB" id="A0A517PD40"/>
<dbReference type="RefSeq" id="WP_145360172.1">
    <property type="nucleotide sequence ID" value="NZ_CP036265.1"/>
</dbReference>
<evidence type="ECO:0000256" key="2">
    <source>
        <dbReference type="SAM" id="SignalP"/>
    </source>
</evidence>
<feature type="domain" description="VWFA" evidence="3">
    <location>
        <begin position="109"/>
        <end position="300"/>
    </location>
</feature>
<keyword evidence="1" id="KW-0472">Membrane</keyword>
<name>A0A517PD40_9PLAN</name>
<feature type="signal peptide" evidence="2">
    <location>
        <begin position="1"/>
        <end position="18"/>
    </location>
</feature>
<feature type="transmembrane region" description="Helical" evidence="1">
    <location>
        <begin position="45"/>
        <end position="66"/>
    </location>
</feature>
<dbReference type="Gene3D" id="3.40.50.410">
    <property type="entry name" value="von Willebrand factor, type A domain"/>
    <property type="match status" value="1"/>
</dbReference>
<keyword evidence="1" id="KW-1133">Transmembrane helix</keyword>
<dbReference type="InterPro" id="IPR036465">
    <property type="entry name" value="vWFA_dom_sf"/>
</dbReference>
<dbReference type="Proteomes" id="UP000318741">
    <property type="component" value="Chromosome"/>
</dbReference>
<proteinExistence type="predicted"/>
<dbReference type="Gene3D" id="2.60.40.10">
    <property type="entry name" value="Immunoglobulins"/>
    <property type="match status" value="1"/>
</dbReference>
<dbReference type="Gene3D" id="3.40.50.880">
    <property type="match status" value="1"/>
</dbReference>
<dbReference type="SUPFAM" id="SSF53300">
    <property type="entry name" value="vWA-like"/>
    <property type="match status" value="1"/>
</dbReference>
<dbReference type="PANTHER" id="PTHR37947">
    <property type="entry name" value="BLL2462 PROTEIN"/>
    <property type="match status" value="1"/>
</dbReference>
<accession>A0A517PD40</accession>
<keyword evidence="5" id="KW-1185">Reference proteome</keyword>
<dbReference type="InterPro" id="IPR013783">
    <property type="entry name" value="Ig-like_fold"/>
</dbReference>
<evidence type="ECO:0000259" key="3">
    <source>
        <dbReference type="SMART" id="SM00327"/>
    </source>
</evidence>
<dbReference type="PANTHER" id="PTHR37947:SF1">
    <property type="entry name" value="BLL2462 PROTEIN"/>
    <property type="match status" value="1"/>
</dbReference>
<organism evidence="4 5">
    <name type="scientific">Alienimonas californiensis</name>
    <dbReference type="NCBI Taxonomy" id="2527989"/>
    <lineage>
        <taxon>Bacteria</taxon>
        <taxon>Pseudomonadati</taxon>
        <taxon>Planctomycetota</taxon>
        <taxon>Planctomycetia</taxon>
        <taxon>Planctomycetales</taxon>
        <taxon>Planctomycetaceae</taxon>
        <taxon>Alienimonas</taxon>
    </lineage>
</organism>
<evidence type="ECO:0000256" key="1">
    <source>
        <dbReference type="SAM" id="Phobius"/>
    </source>
</evidence>
<feature type="transmembrane region" description="Helical" evidence="1">
    <location>
        <begin position="78"/>
        <end position="96"/>
    </location>
</feature>
<dbReference type="InterPro" id="IPR002035">
    <property type="entry name" value="VWF_A"/>
</dbReference>
<dbReference type="KEGG" id="acaf:CA12_34090"/>
<protein>
    <recommendedName>
        <fullName evidence="3">VWFA domain-containing protein</fullName>
    </recommendedName>
</protein>
<keyword evidence="1" id="KW-0812">Transmembrane</keyword>
<dbReference type="EMBL" id="CP036265">
    <property type="protein sequence ID" value="QDT17289.1"/>
    <property type="molecule type" value="Genomic_DNA"/>
</dbReference>
<keyword evidence="2" id="KW-0732">Signal</keyword>
<evidence type="ECO:0000313" key="5">
    <source>
        <dbReference type="Proteomes" id="UP000318741"/>
    </source>
</evidence>
<dbReference type="InterPro" id="IPR029062">
    <property type="entry name" value="Class_I_gatase-like"/>
</dbReference>
<reference evidence="4 5" key="1">
    <citation type="submission" date="2019-02" db="EMBL/GenBank/DDBJ databases">
        <title>Deep-cultivation of Planctomycetes and their phenomic and genomic characterization uncovers novel biology.</title>
        <authorList>
            <person name="Wiegand S."/>
            <person name="Jogler M."/>
            <person name="Boedeker C."/>
            <person name="Pinto D."/>
            <person name="Vollmers J."/>
            <person name="Rivas-Marin E."/>
            <person name="Kohn T."/>
            <person name="Peeters S.H."/>
            <person name="Heuer A."/>
            <person name="Rast P."/>
            <person name="Oberbeckmann S."/>
            <person name="Bunk B."/>
            <person name="Jeske O."/>
            <person name="Meyerdierks A."/>
            <person name="Storesund J.E."/>
            <person name="Kallscheuer N."/>
            <person name="Luecker S."/>
            <person name="Lage O.M."/>
            <person name="Pohl T."/>
            <person name="Merkel B.J."/>
            <person name="Hornburger P."/>
            <person name="Mueller R.-W."/>
            <person name="Bruemmer F."/>
            <person name="Labrenz M."/>
            <person name="Spormann A.M."/>
            <person name="Op den Camp H."/>
            <person name="Overmann J."/>
            <person name="Amann R."/>
            <person name="Jetten M.S.M."/>
            <person name="Mascher T."/>
            <person name="Medema M.H."/>
            <person name="Devos D.P."/>
            <person name="Kaster A.-K."/>
            <person name="Ovreas L."/>
            <person name="Rohde M."/>
            <person name="Galperin M.Y."/>
            <person name="Jogler C."/>
        </authorList>
    </citation>
    <scope>NUCLEOTIDE SEQUENCE [LARGE SCALE GENOMIC DNA]</scope>
    <source>
        <strain evidence="4 5">CA12</strain>
    </source>
</reference>
<gene>
    <name evidence="4" type="ORF">CA12_34090</name>
</gene>
<dbReference type="OrthoDB" id="224647at2"/>
<dbReference type="SMART" id="SM00327">
    <property type="entry name" value="VWA"/>
    <property type="match status" value="1"/>
</dbReference>
<evidence type="ECO:0000313" key="4">
    <source>
        <dbReference type="EMBL" id="QDT17289.1"/>
    </source>
</evidence>
<sequence length="846" mass="90558" precursor="true">MTIFAPLSLSALAPLAQAVQSGPTPSGATLESLTATEWNPPRTPLGWSLLLGVGAALLAWTVWLYVRDTRRLPRILRAGLLALRIGVLVCLAVVALDPRERTQTTAVRPSRVAVLIDTSQSMQLPADPAGADAEETRAEAVARTLADSSLIQELRRRHQVQLFRFDSDAELIAELPQGEALDAAVPDVSAPLRGGEAAAALGRLEPDGRETRLGEAVADALRQVRGPTLAGAVILSDGGQNAGAGADAAVGRAARDGVPLYPVGVGGTERPADVRVTDLSAPTDVRFAPERERQDPFEVRAFLAAEGLAGQTATVALTRAPAESDPATTPGETLETRTLALPADGESAEVTFEREPTEAGRFRYTVTITPPPATREARADDNARSAVVRARSRPTSVLLIAGGPNRDYRFLQTALARQATAEVDVLLQSIDPAELPGVTQDGDVLLAEFPKNFPLRPPGEARPESSPDRYDVVLALDADWSRIPAEGVDNLTRWVDRQRGGFVFAAGDVYTPQLTDEALYGPVRNLLPVRLAARSLVEASDESTRPWQPELTDAAAASGVLDLDPERPGDVSAWAAFEGFYRAFPTRGAKDLASVLMLHGDPRTTGDGATVLIADQRYGGGRVYYLGTSEFWRLRSQGPELFERFWTNLIRAAAEGRATEGDEPALFLIDRPETPVGEPVRIAVGLRDARGEPVEAGTVTVTVEGPDGFPAPGSPLTLRPVPGRPGRFEAPFTPPRAGRFTLTLDGDDVGMAADVTATITARLPELELATVRQDVPTLTALAEGGTGRYLSLAEAAETLPGLIESRERTVTVEESVRALWDVRWMLFLIVGLFGFEWLVRKLSRLA</sequence>
<dbReference type="SUPFAM" id="SSF52317">
    <property type="entry name" value="Class I glutamine amidotransferase-like"/>
    <property type="match status" value="1"/>
</dbReference>
<feature type="chain" id="PRO_5022105821" description="VWFA domain-containing protein" evidence="2">
    <location>
        <begin position="19"/>
        <end position="846"/>
    </location>
</feature>